<dbReference type="RefSeq" id="WP_114578150.1">
    <property type="nucleotide sequence ID" value="NZ_JAIVEF010000001.1"/>
</dbReference>
<comment type="caution">
    <text evidence="3">The sequence shown here is derived from an EMBL/GenBank/DDBJ whole genome shotgun (WGS) entry which is preliminary data.</text>
</comment>
<dbReference type="AlphaFoldDB" id="A0ABD5QEA7"/>
<proteinExistence type="predicted"/>
<organism evidence="3 4">
    <name type="scientific">Saliphagus infecundisoli</name>
    <dbReference type="NCBI Taxonomy" id="1849069"/>
    <lineage>
        <taxon>Archaea</taxon>
        <taxon>Methanobacteriati</taxon>
        <taxon>Methanobacteriota</taxon>
        <taxon>Stenosarchaea group</taxon>
        <taxon>Halobacteria</taxon>
        <taxon>Halobacteriales</taxon>
        <taxon>Natrialbaceae</taxon>
        <taxon>Saliphagus</taxon>
    </lineage>
</organism>
<gene>
    <name evidence="3" type="ORF">ACFPFO_09810</name>
</gene>
<dbReference type="Pfam" id="PF18545">
    <property type="entry name" value="HalOD1"/>
    <property type="match status" value="1"/>
</dbReference>
<name>A0ABD5QEA7_9EURY</name>
<evidence type="ECO:0000313" key="4">
    <source>
        <dbReference type="Proteomes" id="UP001595925"/>
    </source>
</evidence>
<protein>
    <submittedName>
        <fullName evidence="3">HalOD1 output domain-containing protein</fullName>
    </submittedName>
</protein>
<reference evidence="3 4" key="1">
    <citation type="journal article" date="2019" name="Int. J. Syst. Evol. Microbiol.">
        <title>The Global Catalogue of Microorganisms (GCM) 10K type strain sequencing project: providing services to taxonomists for standard genome sequencing and annotation.</title>
        <authorList>
            <consortium name="The Broad Institute Genomics Platform"/>
            <consortium name="The Broad Institute Genome Sequencing Center for Infectious Disease"/>
            <person name="Wu L."/>
            <person name="Ma J."/>
        </authorList>
    </citation>
    <scope>NUCLEOTIDE SEQUENCE [LARGE SCALE GENOMIC DNA]</scope>
    <source>
        <strain evidence="3 4">CGMCC 1.15824</strain>
    </source>
</reference>
<evidence type="ECO:0000259" key="2">
    <source>
        <dbReference type="Pfam" id="PF18545"/>
    </source>
</evidence>
<keyword evidence="4" id="KW-1185">Reference proteome</keyword>
<feature type="domain" description="Halobacterial output" evidence="2">
    <location>
        <begin position="24"/>
        <end position="97"/>
    </location>
</feature>
<dbReference type="InterPro" id="IPR040624">
    <property type="entry name" value="HalOD1"/>
</dbReference>
<feature type="region of interest" description="Disordered" evidence="1">
    <location>
        <begin position="1"/>
        <end position="30"/>
    </location>
</feature>
<evidence type="ECO:0000256" key="1">
    <source>
        <dbReference type="SAM" id="MobiDB-lite"/>
    </source>
</evidence>
<evidence type="ECO:0000313" key="3">
    <source>
        <dbReference type="EMBL" id="MFC4988043.1"/>
    </source>
</evidence>
<accession>A0ABD5QEA7</accession>
<sequence>MSRQATGGSEFGDGGHPVRYDRDESEPPSVAAATAIADYRGEDVHDASVRLYEYVDPEALDALFADRYDGRRRGDGEVRFTVGSATVVVRPDSVHVYPAD</sequence>
<dbReference type="EMBL" id="JBHSJG010000036">
    <property type="protein sequence ID" value="MFC4988043.1"/>
    <property type="molecule type" value="Genomic_DNA"/>
</dbReference>
<dbReference type="Proteomes" id="UP001595925">
    <property type="component" value="Unassembled WGS sequence"/>
</dbReference>